<dbReference type="PANTHER" id="PTHR48111">
    <property type="entry name" value="REGULATOR OF RPOS"/>
    <property type="match status" value="1"/>
</dbReference>
<evidence type="ECO:0000256" key="5">
    <source>
        <dbReference type="ARBA" id="ARBA00023163"/>
    </source>
</evidence>
<dbReference type="InterPro" id="IPR011006">
    <property type="entry name" value="CheY-like_superfamily"/>
</dbReference>
<keyword evidence="4 6" id="KW-0238">DNA-binding</keyword>
<accession>A0A1E3V3N9</accession>
<dbReference type="SUPFAM" id="SSF46894">
    <property type="entry name" value="C-terminal effector domain of the bipartite response regulators"/>
    <property type="match status" value="1"/>
</dbReference>
<dbReference type="InterPro" id="IPR036388">
    <property type="entry name" value="WH-like_DNA-bd_sf"/>
</dbReference>
<dbReference type="Proteomes" id="UP000094342">
    <property type="component" value="Unassembled WGS sequence"/>
</dbReference>
<dbReference type="GO" id="GO:0006355">
    <property type="term" value="P:regulation of DNA-templated transcription"/>
    <property type="evidence" value="ECO:0007669"/>
    <property type="project" value="InterPro"/>
</dbReference>
<dbReference type="FunFam" id="3.40.50.2300:FF:000001">
    <property type="entry name" value="DNA-binding response regulator PhoB"/>
    <property type="match status" value="1"/>
</dbReference>
<dbReference type="Gene3D" id="3.40.50.2300">
    <property type="match status" value="1"/>
</dbReference>
<dbReference type="STRING" id="1752398.A8M32_26500"/>
<dbReference type="CDD" id="cd17574">
    <property type="entry name" value="REC_OmpR"/>
    <property type="match status" value="1"/>
</dbReference>
<protein>
    <submittedName>
        <fullName evidence="6">DNA-binding response regulator</fullName>
    </submittedName>
</protein>
<dbReference type="InterPro" id="IPR039420">
    <property type="entry name" value="WalR-like"/>
</dbReference>
<evidence type="ECO:0000256" key="1">
    <source>
        <dbReference type="ARBA" id="ARBA00022553"/>
    </source>
</evidence>
<keyword evidence="7" id="KW-1185">Reference proteome</keyword>
<dbReference type="GO" id="GO:0000976">
    <property type="term" value="F:transcription cis-regulatory region binding"/>
    <property type="evidence" value="ECO:0007669"/>
    <property type="project" value="TreeGrafter"/>
</dbReference>
<evidence type="ECO:0000313" key="6">
    <source>
        <dbReference type="EMBL" id="ODR88115.1"/>
    </source>
</evidence>
<dbReference type="SMART" id="SM00862">
    <property type="entry name" value="Trans_reg_C"/>
    <property type="match status" value="1"/>
</dbReference>
<dbReference type="Gene3D" id="6.10.250.690">
    <property type="match status" value="1"/>
</dbReference>
<keyword evidence="5" id="KW-0804">Transcription</keyword>
<sequence length="234" mass="26627">MLKAKAKVSDDAAHLLIVDDDRRIRDLLNRYLLEQGFRVTTAADANEARRKLVGLDFDLLIVDVMMPGESGIALTQSLRQIKTVPIIMLTALAETNSRIEGLEAGADDYLPKPFEPRELVLRISNILRRNQPAQTPKVDQVIFGPYTFSVVRKELRRGAEQIRLTDREQEIMMLFSQRAGETIPRHELIGDDAEVGERTIDVQINRLRRKIEDDPSNPVWLQTVRGIGYRLSVD</sequence>
<dbReference type="InterPro" id="IPR016032">
    <property type="entry name" value="Sig_transdc_resp-reg_C-effctor"/>
</dbReference>
<dbReference type="OrthoDB" id="9802426at2"/>
<dbReference type="Pfam" id="PF00486">
    <property type="entry name" value="Trans_reg_C"/>
    <property type="match status" value="1"/>
</dbReference>
<dbReference type="GO" id="GO:0005829">
    <property type="term" value="C:cytosol"/>
    <property type="evidence" value="ECO:0007669"/>
    <property type="project" value="TreeGrafter"/>
</dbReference>
<keyword evidence="2" id="KW-0902">Two-component regulatory system</keyword>
<evidence type="ECO:0000256" key="4">
    <source>
        <dbReference type="ARBA" id="ARBA00023125"/>
    </source>
</evidence>
<dbReference type="InterPro" id="IPR001789">
    <property type="entry name" value="Sig_transdc_resp-reg_receiver"/>
</dbReference>
<dbReference type="CDD" id="cd00383">
    <property type="entry name" value="trans_reg_C"/>
    <property type="match status" value="1"/>
</dbReference>
<dbReference type="RefSeq" id="WP_069461418.1">
    <property type="nucleotide sequence ID" value="NZ_CP034909.1"/>
</dbReference>
<dbReference type="InterPro" id="IPR001867">
    <property type="entry name" value="OmpR/PhoB-type_DNA-bd"/>
</dbReference>
<evidence type="ECO:0000256" key="3">
    <source>
        <dbReference type="ARBA" id="ARBA00023015"/>
    </source>
</evidence>
<dbReference type="PROSITE" id="PS50110">
    <property type="entry name" value="RESPONSE_REGULATORY"/>
    <property type="match status" value="1"/>
</dbReference>
<name>A0A1E3V3N9_9HYPH</name>
<dbReference type="PANTHER" id="PTHR48111:SF4">
    <property type="entry name" value="DNA-BINDING DUAL TRANSCRIPTIONAL REGULATOR OMPR"/>
    <property type="match status" value="1"/>
</dbReference>
<dbReference type="PROSITE" id="PS51755">
    <property type="entry name" value="OMPR_PHOB"/>
    <property type="match status" value="1"/>
</dbReference>
<keyword evidence="3" id="KW-0805">Transcription regulation</keyword>
<dbReference type="Pfam" id="PF00072">
    <property type="entry name" value="Response_reg"/>
    <property type="match status" value="1"/>
</dbReference>
<dbReference type="GO" id="GO:0032993">
    <property type="term" value="C:protein-DNA complex"/>
    <property type="evidence" value="ECO:0007669"/>
    <property type="project" value="TreeGrafter"/>
</dbReference>
<gene>
    <name evidence="6" type="ORF">A8M32_26500</name>
</gene>
<dbReference type="GO" id="GO:0000156">
    <property type="term" value="F:phosphorelay response regulator activity"/>
    <property type="evidence" value="ECO:0007669"/>
    <property type="project" value="TreeGrafter"/>
</dbReference>
<organism evidence="6 7">
    <name type="scientific">Sinorhizobium alkalisoli</name>
    <dbReference type="NCBI Taxonomy" id="1752398"/>
    <lineage>
        <taxon>Bacteria</taxon>
        <taxon>Pseudomonadati</taxon>
        <taxon>Pseudomonadota</taxon>
        <taxon>Alphaproteobacteria</taxon>
        <taxon>Hyphomicrobiales</taxon>
        <taxon>Rhizobiaceae</taxon>
        <taxon>Sinorhizobium/Ensifer group</taxon>
        <taxon>Sinorhizobium</taxon>
    </lineage>
</organism>
<reference evidence="7" key="1">
    <citation type="submission" date="2016-05" db="EMBL/GenBank/DDBJ databases">
        <authorList>
            <person name="Li Y."/>
        </authorList>
    </citation>
    <scope>NUCLEOTIDE SEQUENCE [LARGE SCALE GENOMIC DNA]</scope>
    <source>
        <strain evidence="7">YIC4027</strain>
    </source>
</reference>
<evidence type="ECO:0000256" key="2">
    <source>
        <dbReference type="ARBA" id="ARBA00023012"/>
    </source>
</evidence>
<comment type="caution">
    <text evidence="6">The sequence shown here is derived from an EMBL/GenBank/DDBJ whole genome shotgun (WGS) entry which is preliminary data.</text>
</comment>
<dbReference type="Gene3D" id="1.10.10.10">
    <property type="entry name" value="Winged helix-like DNA-binding domain superfamily/Winged helix DNA-binding domain"/>
    <property type="match status" value="1"/>
</dbReference>
<keyword evidence="1" id="KW-0597">Phosphoprotein</keyword>
<proteinExistence type="predicted"/>
<dbReference type="SUPFAM" id="SSF52172">
    <property type="entry name" value="CheY-like"/>
    <property type="match status" value="1"/>
</dbReference>
<dbReference type="SMART" id="SM00448">
    <property type="entry name" value="REC"/>
    <property type="match status" value="1"/>
</dbReference>
<evidence type="ECO:0000313" key="7">
    <source>
        <dbReference type="Proteomes" id="UP000094342"/>
    </source>
</evidence>
<dbReference type="AlphaFoldDB" id="A0A1E3V3N9"/>
<dbReference type="EMBL" id="LYBW01000066">
    <property type="protein sequence ID" value="ODR88115.1"/>
    <property type="molecule type" value="Genomic_DNA"/>
</dbReference>